<keyword evidence="1" id="KW-1133">Transmembrane helix</keyword>
<feature type="transmembrane region" description="Helical" evidence="1">
    <location>
        <begin position="17"/>
        <end position="34"/>
    </location>
</feature>
<evidence type="ECO:0000259" key="2">
    <source>
        <dbReference type="Pfam" id="PF03544"/>
    </source>
</evidence>
<dbReference type="Pfam" id="PF03544">
    <property type="entry name" value="TonB_C"/>
    <property type="match status" value="1"/>
</dbReference>
<dbReference type="OrthoDB" id="1522859at2"/>
<gene>
    <name evidence="3" type="ORF">FF125_03400</name>
</gene>
<proteinExistence type="predicted"/>
<dbReference type="SUPFAM" id="SSF74653">
    <property type="entry name" value="TolA/TonB C-terminal domain"/>
    <property type="match status" value="1"/>
</dbReference>
<organism evidence="3 4">
    <name type="scientific">Aureibaculum algae</name>
    <dbReference type="NCBI Taxonomy" id="2584122"/>
    <lineage>
        <taxon>Bacteria</taxon>
        <taxon>Pseudomonadati</taxon>
        <taxon>Bacteroidota</taxon>
        <taxon>Flavobacteriia</taxon>
        <taxon>Flavobacteriales</taxon>
        <taxon>Flavobacteriaceae</taxon>
        <taxon>Aureibaculum</taxon>
    </lineage>
</organism>
<dbReference type="Proteomes" id="UP000306229">
    <property type="component" value="Chromosome"/>
</dbReference>
<sequence length="239" mass="26497">METKKSPKANLENYSKLFVQLGLVLALLIVYVGIEYKTFEREIDDLGVLNMGEEVEEDIPITERIEQIKPPPPPPPAPEVIEVVEDEKEVEETMLESTETDENEVVEVEEIVEVVEAEEVAEDVPFAIIEDAPIFPGCKGSKAELKACLQKSIEKHVGRKFNTSLAGDLGLDPGKKKVYVVFKIDKSGNIVDVRARGPHARLEKEGISVVNSLPKMIPGKQRGRPVGVKYTLPITLLVE</sequence>
<dbReference type="KEGG" id="fbe:FF125_03400"/>
<dbReference type="Gene3D" id="3.30.1150.10">
    <property type="match status" value="1"/>
</dbReference>
<accession>A0A5B7TRD8</accession>
<evidence type="ECO:0000256" key="1">
    <source>
        <dbReference type="SAM" id="Phobius"/>
    </source>
</evidence>
<name>A0A5B7TRD8_9FLAO</name>
<dbReference type="AlphaFoldDB" id="A0A5B7TRD8"/>
<keyword evidence="4" id="KW-1185">Reference proteome</keyword>
<dbReference type="GO" id="GO:0055085">
    <property type="term" value="P:transmembrane transport"/>
    <property type="evidence" value="ECO:0007669"/>
    <property type="project" value="InterPro"/>
</dbReference>
<evidence type="ECO:0000313" key="4">
    <source>
        <dbReference type="Proteomes" id="UP000306229"/>
    </source>
</evidence>
<evidence type="ECO:0000313" key="3">
    <source>
        <dbReference type="EMBL" id="QCX37527.1"/>
    </source>
</evidence>
<keyword evidence="1" id="KW-0472">Membrane</keyword>
<feature type="domain" description="TonB C-terminal" evidence="2">
    <location>
        <begin position="178"/>
        <end position="234"/>
    </location>
</feature>
<protein>
    <submittedName>
        <fullName evidence="3">Energy transducer TonB</fullName>
    </submittedName>
</protein>
<keyword evidence="1" id="KW-0812">Transmembrane</keyword>
<dbReference type="InterPro" id="IPR037682">
    <property type="entry name" value="TonB_C"/>
</dbReference>
<dbReference type="RefSeq" id="WP_138948460.1">
    <property type="nucleotide sequence ID" value="NZ_CP040749.1"/>
</dbReference>
<dbReference type="EMBL" id="CP040749">
    <property type="protein sequence ID" value="QCX37527.1"/>
    <property type="molecule type" value="Genomic_DNA"/>
</dbReference>
<reference evidence="3 4" key="1">
    <citation type="submission" date="2019-05" db="EMBL/GenBank/DDBJ databases">
        <title>Algicella ahnfeltiae gen. nov., sp. nov., a novel marine bacterium of the family Flavobacteriaceae isolated from a red alga.</title>
        <authorList>
            <person name="Nedashkovskaya O.I."/>
            <person name="Kukhlevskiy A.D."/>
            <person name="Kim S.-G."/>
            <person name="Zhukova N.V."/>
            <person name="Mikhailov V.V."/>
        </authorList>
    </citation>
    <scope>NUCLEOTIDE SEQUENCE [LARGE SCALE GENOMIC DNA]</scope>
    <source>
        <strain evidence="3 4">10Alg115</strain>
    </source>
</reference>